<proteinExistence type="predicted"/>
<organism evidence="2 3">
    <name type="scientific">Silvanigrella aquatica</name>
    <dbReference type="NCBI Taxonomy" id="1915309"/>
    <lineage>
        <taxon>Bacteria</taxon>
        <taxon>Pseudomonadati</taxon>
        <taxon>Bdellovibrionota</taxon>
        <taxon>Oligoflexia</taxon>
        <taxon>Silvanigrellales</taxon>
        <taxon>Silvanigrellaceae</taxon>
        <taxon>Silvanigrella</taxon>
    </lineage>
</organism>
<dbReference type="GO" id="GO:0016491">
    <property type="term" value="F:oxidoreductase activity"/>
    <property type="evidence" value="ECO:0007669"/>
    <property type="project" value="InterPro"/>
</dbReference>
<sequence length="350" mass="39353">MEKEHDFKWTVIGAGPAGIAAVGKLIDNQVNPKQIAWLDPSFQVGDFGTKWNKVPSNTKVSLFLKFLNESTSFNYPNCKENFKIHELDPNGTCELSYMVSPLAWISEHLRKSVTSLKNSAVSVKMKNRNWVVSLEGGEQITSTNVILATGAKQKSLSYPSLKEISLEIALNKDKLSEYCSNKDKIAVFGSSHSAVLILRNLIECTAVTRILNFYQSPLCYAVYLDDCILFDNTGLKGTTALWAKENLHGKLPQSLERYVANKENLQKYLSQCTHVIYAVGFESRAIPVEDFESINYNAKTGIIAPGLFGFGIAYPESKVDRFGIEEYRVGLWKFMSYLNEILPIWQKYSL</sequence>
<dbReference type="SUPFAM" id="SSF51905">
    <property type="entry name" value="FAD/NAD(P)-binding domain"/>
    <property type="match status" value="1"/>
</dbReference>
<evidence type="ECO:0000259" key="1">
    <source>
        <dbReference type="Pfam" id="PF07992"/>
    </source>
</evidence>
<dbReference type="RefSeq" id="WP_148698162.1">
    <property type="nucleotide sequence ID" value="NZ_CP017834.1"/>
</dbReference>
<dbReference type="InterPro" id="IPR023753">
    <property type="entry name" value="FAD/NAD-binding_dom"/>
</dbReference>
<protein>
    <submittedName>
        <fullName evidence="2">Pyridine nucleotide-disulfide oxidoreductase</fullName>
    </submittedName>
</protein>
<dbReference type="PRINTS" id="PR00368">
    <property type="entry name" value="FADPNR"/>
</dbReference>
<keyword evidence="3" id="KW-1185">Reference proteome</keyword>
<dbReference type="Pfam" id="PF07992">
    <property type="entry name" value="Pyr_redox_2"/>
    <property type="match status" value="1"/>
</dbReference>
<gene>
    <name evidence="2" type="ORF">AXG55_11005</name>
</gene>
<accession>A0A1L4D2I6</accession>
<dbReference type="Proteomes" id="UP000184731">
    <property type="component" value="Chromosome"/>
</dbReference>
<dbReference type="AlphaFoldDB" id="A0A1L4D2I6"/>
<dbReference type="InterPro" id="IPR036188">
    <property type="entry name" value="FAD/NAD-bd_sf"/>
</dbReference>
<dbReference type="KEGG" id="saqi:AXG55_11005"/>
<dbReference type="InterPro" id="IPR053275">
    <property type="entry name" value="Agnestin_monoxygenase"/>
</dbReference>
<dbReference type="PANTHER" id="PTHR38688:SF1">
    <property type="entry name" value="FAD_NAD(P)-BINDING DOMAIN-CONTAINING PROTEIN"/>
    <property type="match status" value="1"/>
</dbReference>
<evidence type="ECO:0000313" key="3">
    <source>
        <dbReference type="Proteomes" id="UP000184731"/>
    </source>
</evidence>
<dbReference type="STRING" id="1915309.AXG55_11005"/>
<reference evidence="2 3" key="1">
    <citation type="submission" date="2016-10" db="EMBL/GenBank/DDBJ databases">
        <title>Silvanigrella aquatica sp. nov., isolated from a freshwater lake located in the Black Forest, Germany, description of Silvanigrellaceae fam. nov., Silvanigrellales ord. nov., reclassification of the order Bdellovibrionales in the class Oligoflexia, reclassification of the families Bacteriovoracaceae and Halobacteriovoraceae in the new order Bacteriovoracales ord. nov., and reclassification of the family Pseudobacteriovoracaceae in the order Oligoflexiales.</title>
        <authorList>
            <person name="Hahn M.W."/>
            <person name="Schmidt J."/>
            <person name="Koll U."/>
            <person name="Rohde M."/>
            <person name="Verbag S."/>
            <person name="Pitt A."/>
            <person name="Nakai R."/>
            <person name="Naganuma T."/>
            <person name="Lang E."/>
        </authorList>
    </citation>
    <scope>NUCLEOTIDE SEQUENCE [LARGE SCALE GENOMIC DNA]</scope>
    <source>
        <strain evidence="2 3">MWH-Nonnen-W8red</strain>
    </source>
</reference>
<dbReference type="PANTHER" id="PTHR38688">
    <property type="entry name" value="PYR_REDOX_2 DOMAIN-CONTAINING PROTEIN"/>
    <property type="match status" value="1"/>
</dbReference>
<dbReference type="EMBL" id="CP017834">
    <property type="protein sequence ID" value="APJ04406.1"/>
    <property type="molecule type" value="Genomic_DNA"/>
</dbReference>
<name>A0A1L4D2I6_9BACT</name>
<feature type="domain" description="FAD/NAD(P)-binding" evidence="1">
    <location>
        <begin position="9"/>
        <end position="195"/>
    </location>
</feature>
<dbReference type="Gene3D" id="3.50.50.60">
    <property type="entry name" value="FAD/NAD(P)-binding domain"/>
    <property type="match status" value="2"/>
</dbReference>
<evidence type="ECO:0000313" key="2">
    <source>
        <dbReference type="EMBL" id="APJ04406.1"/>
    </source>
</evidence>
<dbReference type="OrthoDB" id="4680340at2"/>